<dbReference type="EMBL" id="ML977137">
    <property type="protein sequence ID" value="KAF1992337.1"/>
    <property type="molecule type" value="Genomic_DNA"/>
</dbReference>
<evidence type="ECO:0000313" key="2">
    <source>
        <dbReference type="EMBL" id="KAF1992337.1"/>
    </source>
</evidence>
<name>A0A6G1HGZ4_9PEZI</name>
<dbReference type="Proteomes" id="UP000800041">
    <property type="component" value="Unassembled WGS sequence"/>
</dbReference>
<feature type="transmembrane region" description="Helical" evidence="1">
    <location>
        <begin position="127"/>
        <end position="145"/>
    </location>
</feature>
<gene>
    <name evidence="2" type="ORF">K402DRAFT_416010</name>
</gene>
<reference evidence="2" key="1">
    <citation type="journal article" date="2020" name="Stud. Mycol.">
        <title>101 Dothideomycetes genomes: a test case for predicting lifestyles and emergence of pathogens.</title>
        <authorList>
            <person name="Haridas S."/>
            <person name="Albert R."/>
            <person name="Binder M."/>
            <person name="Bloem J."/>
            <person name="Labutti K."/>
            <person name="Salamov A."/>
            <person name="Andreopoulos B."/>
            <person name="Baker S."/>
            <person name="Barry K."/>
            <person name="Bills G."/>
            <person name="Bluhm B."/>
            <person name="Cannon C."/>
            <person name="Castanera R."/>
            <person name="Culley D."/>
            <person name="Daum C."/>
            <person name="Ezra D."/>
            <person name="Gonzalez J."/>
            <person name="Henrissat B."/>
            <person name="Kuo A."/>
            <person name="Liang C."/>
            <person name="Lipzen A."/>
            <person name="Lutzoni F."/>
            <person name="Magnuson J."/>
            <person name="Mondo S."/>
            <person name="Nolan M."/>
            <person name="Ohm R."/>
            <person name="Pangilinan J."/>
            <person name="Park H.-J."/>
            <person name="Ramirez L."/>
            <person name="Alfaro M."/>
            <person name="Sun H."/>
            <person name="Tritt A."/>
            <person name="Yoshinaga Y."/>
            <person name="Zwiers L.-H."/>
            <person name="Turgeon B."/>
            <person name="Goodwin S."/>
            <person name="Spatafora J."/>
            <person name="Crous P."/>
            <person name="Grigoriev I."/>
        </authorList>
    </citation>
    <scope>NUCLEOTIDE SEQUENCE</scope>
    <source>
        <strain evidence="2">CBS 113979</strain>
    </source>
</reference>
<dbReference type="OrthoDB" id="5216128at2759"/>
<keyword evidence="3" id="KW-1185">Reference proteome</keyword>
<feature type="transmembrane region" description="Helical" evidence="1">
    <location>
        <begin position="25"/>
        <end position="45"/>
    </location>
</feature>
<accession>A0A6G1HGZ4</accession>
<feature type="transmembrane region" description="Helical" evidence="1">
    <location>
        <begin position="97"/>
        <end position="115"/>
    </location>
</feature>
<dbReference type="Pfam" id="PF14087">
    <property type="entry name" value="DUF4267"/>
    <property type="match status" value="1"/>
</dbReference>
<organism evidence="2 3">
    <name type="scientific">Aulographum hederae CBS 113979</name>
    <dbReference type="NCBI Taxonomy" id="1176131"/>
    <lineage>
        <taxon>Eukaryota</taxon>
        <taxon>Fungi</taxon>
        <taxon>Dikarya</taxon>
        <taxon>Ascomycota</taxon>
        <taxon>Pezizomycotina</taxon>
        <taxon>Dothideomycetes</taxon>
        <taxon>Pleosporomycetidae</taxon>
        <taxon>Aulographales</taxon>
        <taxon>Aulographaceae</taxon>
    </lineage>
</organism>
<evidence type="ECO:0000256" key="1">
    <source>
        <dbReference type="SAM" id="Phobius"/>
    </source>
</evidence>
<keyword evidence="1" id="KW-1133">Transmembrane helix</keyword>
<dbReference type="InterPro" id="IPR025363">
    <property type="entry name" value="DUF4267"/>
</dbReference>
<keyword evidence="1" id="KW-0812">Transmembrane</keyword>
<protein>
    <submittedName>
        <fullName evidence="2">Uncharacterized protein</fullName>
    </submittedName>
</protein>
<evidence type="ECO:0000313" key="3">
    <source>
        <dbReference type="Proteomes" id="UP000800041"/>
    </source>
</evidence>
<proteinExistence type="predicted"/>
<sequence>MPETESEGARVSDHLTMPVSQSTSLIIIAYVFATVLIGFGINPIVQPDVALSFFEMQMPASAADRKLVEALLQVYGARDVFMGLAIGISAYAGHRRILGWVLLATSFVAIADGVITKGYAGTGEWNHWGYAPMVAINGGLLLGILD</sequence>
<dbReference type="AlphaFoldDB" id="A0A6G1HGZ4"/>
<keyword evidence="1" id="KW-0472">Membrane</keyword>